<accession>A0ABT4I564</accession>
<reference evidence="1" key="1">
    <citation type="submission" date="2022-10" db="EMBL/GenBank/DDBJ databases">
        <title>Genome sequence of Actinomyces israelii ATCC 10048.</title>
        <authorList>
            <person name="Watt R.M."/>
            <person name="Tong W.M."/>
        </authorList>
    </citation>
    <scope>NUCLEOTIDE SEQUENCE</scope>
    <source>
        <strain evidence="1">ATCC 10048</strain>
    </source>
</reference>
<protein>
    <submittedName>
        <fullName evidence="1">Uncharacterized protein</fullName>
    </submittedName>
</protein>
<organism evidence="1 2">
    <name type="scientific">Actinomyces israelii</name>
    <dbReference type="NCBI Taxonomy" id="1659"/>
    <lineage>
        <taxon>Bacteria</taxon>
        <taxon>Bacillati</taxon>
        <taxon>Actinomycetota</taxon>
        <taxon>Actinomycetes</taxon>
        <taxon>Actinomycetales</taxon>
        <taxon>Actinomycetaceae</taxon>
        <taxon>Actinomyces</taxon>
    </lineage>
</organism>
<name>A0ABT4I564_9ACTO</name>
<dbReference type="EMBL" id="JAPTMY010000003">
    <property type="protein sequence ID" value="MCZ0856883.1"/>
    <property type="molecule type" value="Genomic_DNA"/>
</dbReference>
<keyword evidence="2" id="KW-1185">Reference proteome</keyword>
<comment type="caution">
    <text evidence="1">The sequence shown here is derived from an EMBL/GenBank/DDBJ whole genome shotgun (WGS) entry which is preliminary data.</text>
</comment>
<dbReference type="Proteomes" id="UP001072034">
    <property type="component" value="Unassembled WGS sequence"/>
</dbReference>
<evidence type="ECO:0000313" key="1">
    <source>
        <dbReference type="EMBL" id="MCZ0856883.1"/>
    </source>
</evidence>
<dbReference type="RefSeq" id="WP_268916573.1">
    <property type="nucleotide sequence ID" value="NZ_JAPTMY010000003.1"/>
</dbReference>
<gene>
    <name evidence="1" type="ORF">OHJ16_02290</name>
</gene>
<evidence type="ECO:0000313" key="2">
    <source>
        <dbReference type="Proteomes" id="UP001072034"/>
    </source>
</evidence>
<proteinExistence type="predicted"/>
<sequence length="52" mass="5873">MSLTAPAGSSQHREMRLRFQAVLRRTTRLLDEILPVIIAVAAVSVRVRLDEE</sequence>